<feature type="region of interest" description="Disordered" evidence="1">
    <location>
        <begin position="187"/>
        <end position="208"/>
    </location>
</feature>
<evidence type="ECO:0000256" key="1">
    <source>
        <dbReference type="SAM" id="MobiDB-lite"/>
    </source>
</evidence>
<evidence type="ECO:0000313" key="3">
    <source>
        <dbReference type="Proteomes" id="UP000007819"/>
    </source>
</evidence>
<dbReference type="GeneID" id="100161492"/>
<reference evidence="3" key="1">
    <citation type="submission" date="2010-06" db="EMBL/GenBank/DDBJ databases">
        <authorList>
            <person name="Jiang H."/>
            <person name="Abraham K."/>
            <person name="Ali S."/>
            <person name="Alsbrooks S.L."/>
            <person name="Anim B.N."/>
            <person name="Anosike U.S."/>
            <person name="Attaway T."/>
            <person name="Bandaranaike D.P."/>
            <person name="Battles P.K."/>
            <person name="Bell S.N."/>
            <person name="Bell A.V."/>
            <person name="Beltran B."/>
            <person name="Bickham C."/>
            <person name="Bustamante Y."/>
            <person name="Caleb T."/>
            <person name="Canada A."/>
            <person name="Cardenas V."/>
            <person name="Carter K."/>
            <person name="Chacko J."/>
            <person name="Chandrabose M.N."/>
            <person name="Chavez D."/>
            <person name="Chavez A."/>
            <person name="Chen L."/>
            <person name="Chu H.-S."/>
            <person name="Claassen K.J."/>
            <person name="Cockrell R."/>
            <person name="Collins M."/>
            <person name="Cooper J.A."/>
            <person name="Cree A."/>
            <person name="Curry S.M."/>
            <person name="Da Y."/>
            <person name="Dao M.D."/>
            <person name="Das B."/>
            <person name="Davila M.-L."/>
            <person name="Davy-Carroll L."/>
            <person name="Denson S."/>
            <person name="Dinh H."/>
            <person name="Ebong V.E."/>
            <person name="Edwards J.R."/>
            <person name="Egan A."/>
            <person name="El-Daye J."/>
            <person name="Escobedo L."/>
            <person name="Fernandez S."/>
            <person name="Fernando P.R."/>
            <person name="Flagg N."/>
            <person name="Forbes L.D."/>
            <person name="Fowler R.G."/>
            <person name="Fu Q."/>
            <person name="Gabisi R.A."/>
            <person name="Ganer J."/>
            <person name="Garbino Pronczuk A."/>
            <person name="Garcia R.M."/>
            <person name="Garner T."/>
            <person name="Garrett T.E."/>
            <person name="Gonzalez D.A."/>
            <person name="Hamid H."/>
            <person name="Hawkins E.S."/>
            <person name="Hirani K."/>
            <person name="Hogues M.E."/>
            <person name="Hollins B."/>
            <person name="Hsiao C.-H."/>
            <person name="Jabil R."/>
            <person name="James M.L."/>
            <person name="Jhangiani S.N."/>
            <person name="Johnson B."/>
            <person name="Johnson Q."/>
            <person name="Joshi V."/>
            <person name="Kalu J.B."/>
            <person name="Kam C."/>
            <person name="Kashfia A."/>
            <person name="Keebler J."/>
            <person name="Kisamo H."/>
            <person name="Kovar C.L."/>
            <person name="Lago L.A."/>
            <person name="Lai C.-Y."/>
            <person name="Laidlaw J."/>
            <person name="Lara F."/>
            <person name="Le T.-K."/>
            <person name="Lee S.L."/>
            <person name="Legall F.H."/>
            <person name="Lemon S.J."/>
            <person name="Lewis L.R."/>
            <person name="Li B."/>
            <person name="Liu Y."/>
            <person name="Liu Y.-S."/>
            <person name="Lopez J."/>
            <person name="Lozado R.J."/>
            <person name="Lu J."/>
            <person name="Madu R.C."/>
            <person name="Maheshwari M."/>
            <person name="Maheshwari R."/>
            <person name="Malloy K."/>
            <person name="Martinez E."/>
            <person name="Mathew T."/>
            <person name="Mercado I.C."/>
            <person name="Mercado C."/>
            <person name="Meyer B."/>
            <person name="Montgomery K."/>
            <person name="Morgan M.B."/>
            <person name="Munidasa M."/>
            <person name="Nazareth L.V."/>
            <person name="Nelson J."/>
            <person name="Ng B.M."/>
            <person name="Nguyen N.B."/>
            <person name="Nguyen P.Q."/>
            <person name="Nguyen T."/>
            <person name="Obregon M."/>
            <person name="Okwuonu G.O."/>
            <person name="Onwere C.G."/>
            <person name="Orozco G."/>
            <person name="Parra A."/>
            <person name="Patel S."/>
            <person name="Patil S."/>
            <person name="Perez A."/>
            <person name="Perez Y."/>
            <person name="Pham C."/>
            <person name="Primus E.L."/>
            <person name="Pu L.-L."/>
            <person name="Puazo M."/>
            <person name="Qin X."/>
            <person name="Quiroz J.B."/>
            <person name="Reese J."/>
            <person name="Richards S."/>
            <person name="Rives C.M."/>
            <person name="Robberts R."/>
            <person name="Ruiz S.J."/>
            <person name="Ruiz M.J."/>
            <person name="Santibanez J."/>
            <person name="Schneider B.W."/>
            <person name="Sisson I."/>
            <person name="Smith M."/>
            <person name="Sodergren E."/>
            <person name="Song X.-Z."/>
            <person name="Song B.B."/>
            <person name="Summersgill H."/>
            <person name="Thelus R."/>
            <person name="Thornton R.D."/>
            <person name="Trejos Z.Y."/>
            <person name="Usmani K."/>
            <person name="Vattathil S."/>
            <person name="Villasana D."/>
            <person name="Walker D.L."/>
            <person name="Wang S."/>
            <person name="Wang K."/>
            <person name="White C.S."/>
            <person name="Williams A.C."/>
            <person name="Williamson J."/>
            <person name="Wilson K."/>
            <person name="Woghiren I.O."/>
            <person name="Woodworth J.R."/>
            <person name="Worley K.C."/>
            <person name="Wright R.A."/>
            <person name="Wu W."/>
            <person name="Young L."/>
            <person name="Zhang L."/>
            <person name="Zhang J."/>
            <person name="Zhu Y."/>
            <person name="Muzny D.M."/>
            <person name="Weinstock G."/>
            <person name="Gibbs R.A."/>
        </authorList>
    </citation>
    <scope>NUCLEOTIDE SEQUENCE [LARGE SCALE GENOMIC DNA]</scope>
    <source>
        <strain evidence="3">LSR1</strain>
    </source>
</reference>
<dbReference type="OrthoDB" id="6606370at2759"/>
<dbReference type="RefSeq" id="XP_029344957.1">
    <property type="nucleotide sequence ID" value="XM_029489097.1"/>
</dbReference>
<dbReference type="EnsemblMetazoa" id="XM_029489097.1">
    <property type="protein sequence ID" value="XP_029344957.1"/>
    <property type="gene ID" value="LOC100161492"/>
</dbReference>
<protein>
    <submittedName>
        <fullName evidence="2">Uncharacterized protein</fullName>
    </submittedName>
</protein>
<dbReference type="Proteomes" id="UP000007819">
    <property type="component" value="Chromosome A2"/>
</dbReference>
<name>A0A8R2NPG7_ACYPI</name>
<sequence>MSDIRKRRSSFFPKPVEENEKQLELFKNMDWVNEEKENIVSNSMIFGGQGKQTLQVYTKTDVFSIKKYTEKLRSRKQEYPKLVSIKQEEQIHLKEKLRKGKVEINWETACDGLTDFERDFTFNRPNYKCLVEKIHLLTLHTSLVKRSNYELNFILNAYNRRANEEINKLQELFIDKIVEDSGVGTSYYSSDTNSSTTDSSEDESLKFN</sequence>
<evidence type="ECO:0000313" key="2">
    <source>
        <dbReference type="EnsemblMetazoa" id="XP_029344957.1"/>
    </source>
</evidence>
<feature type="compositionally biased region" description="Low complexity" evidence="1">
    <location>
        <begin position="187"/>
        <end position="198"/>
    </location>
</feature>
<keyword evidence="3" id="KW-1185">Reference proteome</keyword>
<dbReference type="AlphaFoldDB" id="A0A8R2NPG7"/>
<reference evidence="2" key="2">
    <citation type="submission" date="2022-06" db="UniProtKB">
        <authorList>
            <consortium name="EnsemblMetazoa"/>
        </authorList>
    </citation>
    <scope>IDENTIFICATION</scope>
</reference>
<organism evidence="2 3">
    <name type="scientific">Acyrthosiphon pisum</name>
    <name type="common">Pea aphid</name>
    <dbReference type="NCBI Taxonomy" id="7029"/>
    <lineage>
        <taxon>Eukaryota</taxon>
        <taxon>Metazoa</taxon>
        <taxon>Ecdysozoa</taxon>
        <taxon>Arthropoda</taxon>
        <taxon>Hexapoda</taxon>
        <taxon>Insecta</taxon>
        <taxon>Pterygota</taxon>
        <taxon>Neoptera</taxon>
        <taxon>Paraneoptera</taxon>
        <taxon>Hemiptera</taxon>
        <taxon>Sternorrhyncha</taxon>
        <taxon>Aphidomorpha</taxon>
        <taxon>Aphidoidea</taxon>
        <taxon>Aphididae</taxon>
        <taxon>Macrosiphini</taxon>
        <taxon>Acyrthosiphon</taxon>
    </lineage>
</organism>
<proteinExistence type="predicted"/>
<accession>A0A8R2NPG7</accession>
<dbReference type="KEGG" id="api:100161492"/>